<evidence type="ECO:0000313" key="3">
    <source>
        <dbReference type="EMBL" id="MFC3207026.1"/>
    </source>
</evidence>
<dbReference type="InterPro" id="IPR001437">
    <property type="entry name" value="Tscrpt_elong_fac_GreA/B_C"/>
</dbReference>
<evidence type="ECO:0000313" key="4">
    <source>
        <dbReference type="Proteomes" id="UP001595583"/>
    </source>
</evidence>
<dbReference type="PANTHER" id="PTHR30437:SF5">
    <property type="entry name" value="REGULATOR OF NUCLEOSIDE DIPHOSPHATE KINASE"/>
    <property type="match status" value="1"/>
</dbReference>
<protein>
    <submittedName>
        <fullName evidence="3">Nucleoside diphosphate kinase regulator</fullName>
    </submittedName>
</protein>
<sequence>MQEATKPRDQLAIHVAAVDHGRLTGLAQSALDRIPDMAEDLLAEMDRATITDPLPQDVVRMGSTVTFRSGSEGAKRITLVYPGEADIALNKISILTPLGTALIGLSSGQKVVWSARDGKERVLEIASVEPPADGLSS</sequence>
<evidence type="ECO:0000259" key="1">
    <source>
        <dbReference type="Pfam" id="PF01272"/>
    </source>
</evidence>
<name>A0ABV7KDD9_9HYPH</name>
<organism evidence="3 4">
    <name type="scientific">Aquamicrobium soli</name>
    <dbReference type="NCBI Taxonomy" id="1811518"/>
    <lineage>
        <taxon>Bacteria</taxon>
        <taxon>Pseudomonadati</taxon>
        <taxon>Pseudomonadota</taxon>
        <taxon>Alphaproteobacteria</taxon>
        <taxon>Hyphomicrobiales</taxon>
        <taxon>Phyllobacteriaceae</taxon>
        <taxon>Aquamicrobium</taxon>
    </lineage>
</organism>
<dbReference type="Gene3D" id="3.10.50.30">
    <property type="entry name" value="Transcription elongation factor, GreA/GreB, C-terminal domain"/>
    <property type="match status" value="1"/>
</dbReference>
<dbReference type="PANTHER" id="PTHR30437">
    <property type="entry name" value="TRANSCRIPTION ELONGATION FACTOR GREA"/>
    <property type="match status" value="1"/>
</dbReference>
<feature type="domain" description="Regulator of nucleoside diphosphate kinase N-terminal" evidence="2">
    <location>
        <begin position="12"/>
        <end position="50"/>
    </location>
</feature>
<dbReference type="InterPro" id="IPR036953">
    <property type="entry name" value="GreA/GreB_C_sf"/>
</dbReference>
<accession>A0ABV7KDD9</accession>
<dbReference type="NCBIfam" id="NF004396">
    <property type="entry name" value="PRK05753.1"/>
    <property type="match status" value="1"/>
</dbReference>
<feature type="domain" description="Transcription elongation factor GreA/GreB C-terminal" evidence="1">
    <location>
        <begin position="55"/>
        <end position="129"/>
    </location>
</feature>
<keyword evidence="4" id="KW-1185">Reference proteome</keyword>
<dbReference type="Pfam" id="PF01272">
    <property type="entry name" value="GreA_GreB"/>
    <property type="match status" value="1"/>
</dbReference>
<dbReference type="Pfam" id="PF14760">
    <property type="entry name" value="Rnk_N"/>
    <property type="match status" value="1"/>
</dbReference>
<keyword evidence="3" id="KW-0418">Kinase</keyword>
<proteinExistence type="predicted"/>
<dbReference type="InterPro" id="IPR023459">
    <property type="entry name" value="Tscrpt_elong_fac_GreA/B_fam"/>
</dbReference>
<dbReference type="EMBL" id="JBHRTK010000012">
    <property type="protein sequence ID" value="MFC3207026.1"/>
    <property type="molecule type" value="Genomic_DNA"/>
</dbReference>
<dbReference type="RefSeq" id="WP_378220839.1">
    <property type="nucleotide sequence ID" value="NZ_JBHRTK010000012.1"/>
</dbReference>
<gene>
    <name evidence="3" type="primary">rnk</name>
    <name evidence="3" type="ORF">ACFOHJ_12440</name>
</gene>
<dbReference type="GO" id="GO:0016301">
    <property type="term" value="F:kinase activity"/>
    <property type="evidence" value="ECO:0007669"/>
    <property type="project" value="UniProtKB-KW"/>
</dbReference>
<comment type="caution">
    <text evidence="3">The sequence shown here is derived from an EMBL/GenBank/DDBJ whole genome shotgun (WGS) entry which is preliminary data.</text>
</comment>
<reference evidence="4" key="1">
    <citation type="journal article" date="2019" name="Int. J. Syst. Evol. Microbiol.">
        <title>The Global Catalogue of Microorganisms (GCM) 10K type strain sequencing project: providing services to taxonomists for standard genome sequencing and annotation.</title>
        <authorList>
            <consortium name="The Broad Institute Genomics Platform"/>
            <consortium name="The Broad Institute Genome Sequencing Center for Infectious Disease"/>
            <person name="Wu L."/>
            <person name="Ma J."/>
        </authorList>
    </citation>
    <scope>NUCLEOTIDE SEQUENCE [LARGE SCALE GENOMIC DNA]</scope>
    <source>
        <strain evidence="4">KCTC 52165</strain>
    </source>
</reference>
<dbReference type="InterPro" id="IPR029462">
    <property type="entry name" value="Rnk_N"/>
</dbReference>
<dbReference type="SUPFAM" id="SSF54534">
    <property type="entry name" value="FKBP-like"/>
    <property type="match status" value="1"/>
</dbReference>
<keyword evidence="3" id="KW-0808">Transferase</keyword>
<evidence type="ECO:0000259" key="2">
    <source>
        <dbReference type="Pfam" id="PF14760"/>
    </source>
</evidence>
<dbReference type="Proteomes" id="UP001595583">
    <property type="component" value="Unassembled WGS sequence"/>
</dbReference>